<keyword evidence="2" id="KW-1185">Reference proteome</keyword>
<accession>K0R5W3</accession>
<sequence>MCNSAIALLCAALTSFGCLAALLTAYLFQIEHAAFAGDEFVAAVETRFRGEELPSTFATGTAPARVTHTFFSGIADNPPARRPAARVVRDYGSIEVCFDASTLLSVDF</sequence>
<comment type="caution">
    <text evidence="1">The sequence shown here is derived from an EMBL/GenBank/DDBJ whole genome shotgun (WGS) entry which is preliminary data.</text>
</comment>
<dbReference type="AlphaFoldDB" id="K0R5W3"/>
<reference evidence="1 2" key="1">
    <citation type="journal article" date="2012" name="Genome Biol.">
        <title>Genome and low-iron response of an oceanic diatom adapted to chronic iron limitation.</title>
        <authorList>
            <person name="Lommer M."/>
            <person name="Specht M."/>
            <person name="Roy A.S."/>
            <person name="Kraemer L."/>
            <person name="Andreson R."/>
            <person name="Gutowska M.A."/>
            <person name="Wolf J."/>
            <person name="Bergner S.V."/>
            <person name="Schilhabel M.B."/>
            <person name="Klostermeier U.C."/>
            <person name="Beiko R.G."/>
            <person name="Rosenstiel P."/>
            <person name="Hippler M."/>
            <person name="Laroche J."/>
        </authorList>
    </citation>
    <scope>NUCLEOTIDE SEQUENCE [LARGE SCALE GENOMIC DNA]</scope>
    <source>
        <strain evidence="1 2">CCMP1005</strain>
    </source>
</reference>
<proteinExistence type="predicted"/>
<evidence type="ECO:0000313" key="1">
    <source>
        <dbReference type="EMBL" id="EJK44006.1"/>
    </source>
</evidence>
<feature type="non-terminal residue" evidence="1">
    <location>
        <position position="108"/>
    </location>
</feature>
<protein>
    <submittedName>
        <fullName evidence="1">Uncharacterized protein</fullName>
    </submittedName>
</protein>
<gene>
    <name evidence="1" type="ORF">THAOC_37495</name>
</gene>
<dbReference type="Proteomes" id="UP000266841">
    <property type="component" value="Unassembled WGS sequence"/>
</dbReference>
<organism evidence="1 2">
    <name type="scientific">Thalassiosira oceanica</name>
    <name type="common">Marine diatom</name>
    <dbReference type="NCBI Taxonomy" id="159749"/>
    <lineage>
        <taxon>Eukaryota</taxon>
        <taxon>Sar</taxon>
        <taxon>Stramenopiles</taxon>
        <taxon>Ochrophyta</taxon>
        <taxon>Bacillariophyta</taxon>
        <taxon>Coscinodiscophyceae</taxon>
        <taxon>Thalassiosirophycidae</taxon>
        <taxon>Thalassiosirales</taxon>
        <taxon>Thalassiosiraceae</taxon>
        <taxon>Thalassiosira</taxon>
    </lineage>
</organism>
<name>K0R5W3_THAOC</name>
<dbReference type="EMBL" id="AGNL01050309">
    <property type="protein sequence ID" value="EJK44006.1"/>
    <property type="molecule type" value="Genomic_DNA"/>
</dbReference>
<evidence type="ECO:0000313" key="2">
    <source>
        <dbReference type="Proteomes" id="UP000266841"/>
    </source>
</evidence>